<dbReference type="STRING" id="123899.SAMEA3906487_03106"/>
<feature type="signal peptide" evidence="1">
    <location>
        <begin position="1"/>
        <end position="34"/>
    </location>
</feature>
<evidence type="ECO:0000313" key="3">
    <source>
        <dbReference type="Proteomes" id="UP000076825"/>
    </source>
</evidence>
<organism evidence="2 3">
    <name type="scientific">Bordetella trematum</name>
    <dbReference type="NCBI Taxonomy" id="123899"/>
    <lineage>
        <taxon>Bacteria</taxon>
        <taxon>Pseudomonadati</taxon>
        <taxon>Pseudomonadota</taxon>
        <taxon>Betaproteobacteria</taxon>
        <taxon>Burkholderiales</taxon>
        <taxon>Alcaligenaceae</taxon>
        <taxon>Bordetella</taxon>
    </lineage>
</organism>
<reference evidence="2 3" key="1">
    <citation type="submission" date="2016-04" db="EMBL/GenBank/DDBJ databases">
        <authorList>
            <consortium name="Pathogen Informatics"/>
        </authorList>
    </citation>
    <scope>NUCLEOTIDE SEQUENCE [LARGE SCALE GENOMIC DNA]</scope>
    <source>
        <strain evidence="2 3">H044680328</strain>
    </source>
</reference>
<feature type="chain" id="PRO_5009816610" evidence="1">
    <location>
        <begin position="35"/>
        <end position="219"/>
    </location>
</feature>
<accession>A0A157QDA1</accession>
<dbReference type="GeneID" id="56589651"/>
<name>A0A157QDA1_9BORD</name>
<evidence type="ECO:0000256" key="1">
    <source>
        <dbReference type="SAM" id="SignalP"/>
    </source>
</evidence>
<dbReference type="InterPro" id="IPR014918">
    <property type="entry name" value="Phage_tail_3"/>
</dbReference>
<gene>
    <name evidence="2" type="ORF">SAMEA3906487_03106</name>
</gene>
<proteinExistence type="predicted"/>
<dbReference type="AlphaFoldDB" id="A0A157QDA1"/>
<dbReference type="Proteomes" id="UP000076825">
    <property type="component" value="Chromosome 1"/>
</dbReference>
<keyword evidence="1" id="KW-0732">Signal</keyword>
<dbReference type="PATRIC" id="fig|123899.6.peg.3100"/>
<sequence>MSAQFPNGTVFSVSTALGAALAMTALTNANPAVASVAAPPAAGAILLVKSGWTELNERIVRAADPTADSVALEGINSVSTVRYPVGQGIGQLVPVDAWVDLSQVTNIEKTGGEQQFFQWRYVEDRSSRQRQRPTFKNAKLLTLTLDYDPALAWYEALVEADAMKDPVALRARLPNGSELYYYVYPSFDGDPSMTLDQNMQNTATFSMTSEFTRYDPLTP</sequence>
<dbReference type="Pfam" id="PF08813">
    <property type="entry name" value="Phage_tail_3"/>
    <property type="match status" value="1"/>
</dbReference>
<dbReference type="EMBL" id="LT546645">
    <property type="protein sequence ID" value="SAI72231.1"/>
    <property type="molecule type" value="Genomic_DNA"/>
</dbReference>
<dbReference type="KEGG" id="btrm:SAMEA390648703106"/>
<dbReference type="RefSeq" id="WP_063492215.1">
    <property type="nucleotide sequence ID" value="NZ_CP016340.1"/>
</dbReference>
<protein>
    <submittedName>
        <fullName evidence="2">Major tail protein</fullName>
    </submittedName>
</protein>
<keyword evidence="3" id="KW-1185">Reference proteome</keyword>
<evidence type="ECO:0000313" key="2">
    <source>
        <dbReference type="EMBL" id="SAI72231.1"/>
    </source>
</evidence>